<gene>
    <name evidence="1" type="ORF">ACFYXI_36880</name>
</gene>
<keyword evidence="2" id="KW-1185">Reference proteome</keyword>
<organism evidence="1 2">
    <name type="scientific">Microtetraspora malaysiensis</name>
    <dbReference type="NCBI Taxonomy" id="161358"/>
    <lineage>
        <taxon>Bacteria</taxon>
        <taxon>Bacillati</taxon>
        <taxon>Actinomycetota</taxon>
        <taxon>Actinomycetes</taxon>
        <taxon>Streptosporangiales</taxon>
        <taxon>Streptosporangiaceae</taxon>
        <taxon>Microtetraspora</taxon>
    </lineage>
</organism>
<accession>A0ABW6T5P9</accession>
<sequence length="54" mass="6030">MSVLVATAFLVIGAALESEMTRTQQAITFLQHTVECRHRFLDDCPDCTAFSRTP</sequence>
<reference evidence="1 2" key="1">
    <citation type="submission" date="2024-10" db="EMBL/GenBank/DDBJ databases">
        <title>The Natural Products Discovery Center: Release of the First 8490 Sequenced Strains for Exploring Actinobacteria Biosynthetic Diversity.</title>
        <authorList>
            <person name="Kalkreuter E."/>
            <person name="Kautsar S.A."/>
            <person name="Yang D."/>
            <person name="Bader C.D."/>
            <person name="Teijaro C.N."/>
            <person name="Fluegel L."/>
            <person name="Davis C.M."/>
            <person name="Simpson J.R."/>
            <person name="Lauterbach L."/>
            <person name="Steele A.D."/>
            <person name="Gui C."/>
            <person name="Meng S."/>
            <person name="Li G."/>
            <person name="Viehrig K."/>
            <person name="Ye F."/>
            <person name="Su P."/>
            <person name="Kiefer A.F."/>
            <person name="Nichols A."/>
            <person name="Cepeda A.J."/>
            <person name="Yan W."/>
            <person name="Fan B."/>
            <person name="Jiang Y."/>
            <person name="Adhikari A."/>
            <person name="Zheng C.-J."/>
            <person name="Schuster L."/>
            <person name="Cowan T.M."/>
            <person name="Smanski M.J."/>
            <person name="Chevrette M.G."/>
            <person name="De Carvalho L.P.S."/>
            <person name="Shen B."/>
        </authorList>
    </citation>
    <scope>NUCLEOTIDE SEQUENCE [LARGE SCALE GENOMIC DNA]</scope>
    <source>
        <strain evidence="1 2">NPDC002173</strain>
    </source>
</reference>
<protein>
    <submittedName>
        <fullName evidence="1">Uncharacterized protein</fullName>
    </submittedName>
</protein>
<evidence type="ECO:0000313" key="1">
    <source>
        <dbReference type="EMBL" id="MFF3671175.1"/>
    </source>
</evidence>
<proteinExistence type="predicted"/>
<dbReference type="Proteomes" id="UP001602013">
    <property type="component" value="Unassembled WGS sequence"/>
</dbReference>
<name>A0ABW6T5P9_9ACTN</name>
<evidence type="ECO:0000313" key="2">
    <source>
        <dbReference type="Proteomes" id="UP001602013"/>
    </source>
</evidence>
<comment type="caution">
    <text evidence="1">The sequence shown here is derived from an EMBL/GenBank/DDBJ whole genome shotgun (WGS) entry which is preliminary data.</text>
</comment>
<dbReference type="EMBL" id="JBIASD010000041">
    <property type="protein sequence ID" value="MFF3671175.1"/>
    <property type="molecule type" value="Genomic_DNA"/>
</dbReference>
<dbReference type="RefSeq" id="WP_387417370.1">
    <property type="nucleotide sequence ID" value="NZ_JBIASD010000041.1"/>
</dbReference>